<proteinExistence type="predicted"/>
<name>A0A8S2Z0U1_9BILA</name>
<organism evidence="1 2">
    <name type="scientific">Rotaria magnacalcarata</name>
    <dbReference type="NCBI Taxonomy" id="392030"/>
    <lineage>
        <taxon>Eukaryota</taxon>
        <taxon>Metazoa</taxon>
        <taxon>Spiralia</taxon>
        <taxon>Gnathifera</taxon>
        <taxon>Rotifera</taxon>
        <taxon>Eurotatoria</taxon>
        <taxon>Bdelloidea</taxon>
        <taxon>Philodinida</taxon>
        <taxon>Philodinidae</taxon>
        <taxon>Rotaria</taxon>
    </lineage>
</organism>
<dbReference type="EMBL" id="CAJOBI010104385">
    <property type="protein sequence ID" value="CAF4602706.1"/>
    <property type="molecule type" value="Genomic_DNA"/>
</dbReference>
<dbReference type="AlphaFoldDB" id="A0A8S2Z0U1"/>
<evidence type="ECO:0000313" key="2">
    <source>
        <dbReference type="Proteomes" id="UP000676336"/>
    </source>
</evidence>
<evidence type="ECO:0000313" key="1">
    <source>
        <dbReference type="EMBL" id="CAF4602706.1"/>
    </source>
</evidence>
<feature type="non-terminal residue" evidence="1">
    <location>
        <position position="1"/>
    </location>
</feature>
<reference evidence="1" key="1">
    <citation type="submission" date="2021-02" db="EMBL/GenBank/DDBJ databases">
        <authorList>
            <person name="Nowell W R."/>
        </authorList>
    </citation>
    <scope>NUCLEOTIDE SEQUENCE</scope>
</reference>
<comment type="caution">
    <text evidence="1">The sequence shown here is derived from an EMBL/GenBank/DDBJ whole genome shotgun (WGS) entry which is preliminary data.</text>
</comment>
<sequence length="69" mass="7847">HDDFSNTFEIPEVFEPTGPIYKPGSGNIPVDVEQLRKNNPQTELLCLMLGIRNPIDVILNRKIQLDQTN</sequence>
<gene>
    <name evidence="1" type="ORF">SMN809_LOCUS39155</name>
</gene>
<dbReference type="Proteomes" id="UP000676336">
    <property type="component" value="Unassembled WGS sequence"/>
</dbReference>
<protein>
    <submittedName>
        <fullName evidence="1">Uncharacterized protein</fullName>
    </submittedName>
</protein>
<accession>A0A8S2Z0U1</accession>